<gene>
    <name evidence="1" type="ORF">SPELUC_LOCUS7128</name>
</gene>
<feature type="non-terminal residue" evidence="1">
    <location>
        <position position="1"/>
    </location>
</feature>
<sequence>EASQANQEDKANQANQANKRPNAKNLPCALATLVPLYKNLGLLECEIKNSQTIRHADSKKPKSRLQLYNDFFPELIQIQTHLQDFSLCEKHYNQLVASDFLHQMLINSNIPKNNRNKQKQQINSSDFDNEIVEKQARTQYAHKTNVVQTNEVGVQANPETYKIGIQVADIMLHTLETRVCFLQSQLDSKVIEVEDLKN</sequence>
<comment type="caution">
    <text evidence="1">The sequence shown here is derived from an EMBL/GenBank/DDBJ whole genome shotgun (WGS) entry which is preliminary data.</text>
</comment>
<dbReference type="EMBL" id="CAJVPW010009126">
    <property type="protein sequence ID" value="CAG8601296.1"/>
    <property type="molecule type" value="Genomic_DNA"/>
</dbReference>
<protein>
    <submittedName>
        <fullName evidence="1">11044_t:CDS:1</fullName>
    </submittedName>
</protein>
<organism evidence="1 2">
    <name type="scientific">Cetraspora pellucida</name>
    <dbReference type="NCBI Taxonomy" id="1433469"/>
    <lineage>
        <taxon>Eukaryota</taxon>
        <taxon>Fungi</taxon>
        <taxon>Fungi incertae sedis</taxon>
        <taxon>Mucoromycota</taxon>
        <taxon>Glomeromycotina</taxon>
        <taxon>Glomeromycetes</taxon>
        <taxon>Diversisporales</taxon>
        <taxon>Gigasporaceae</taxon>
        <taxon>Cetraspora</taxon>
    </lineage>
</organism>
<evidence type="ECO:0000313" key="2">
    <source>
        <dbReference type="Proteomes" id="UP000789366"/>
    </source>
</evidence>
<dbReference type="Proteomes" id="UP000789366">
    <property type="component" value="Unassembled WGS sequence"/>
</dbReference>
<evidence type="ECO:0000313" key="1">
    <source>
        <dbReference type="EMBL" id="CAG8601296.1"/>
    </source>
</evidence>
<name>A0ACA9MQ24_9GLOM</name>
<keyword evidence="2" id="KW-1185">Reference proteome</keyword>
<accession>A0ACA9MQ24</accession>
<reference evidence="1" key="1">
    <citation type="submission" date="2021-06" db="EMBL/GenBank/DDBJ databases">
        <authorList>
            <person name="Kallberg Y."/>
            <person name="Tangrot J."/>
            <person name="Rosling A."/>
        </authorList>
    </citation>
    <scope>NUCLEOTIDE SEQUENCE</scope>
    <source>
        <strain evidence="1">28 12/20/2015</strain>
    </source>
</reference>
<proteinExistence type="predicted"/>